<evidence type="ECO:0000256" key="1">
    <source>
        <dbReference type="SAM" id="SignalP"/>
    </source>
</evidence>
<accession>A0ABQ5LVS0</accession>
<sequence length="137" mass="14819">MKRLVQIGMAFALSVFASGAQAQMTQEVHFEAGNYGTLVSGTITGNEYYDYLLGAGAGQEMFAEITVAETNGDGVIYFNILPPGSDGEAIFIGSMETENYARITLPEDGQYTIRVYLMGNDEDSGKTVSYNLDLSIQ</sequence>
<dbReference type="Gene3D" id="2.60.120.380">
    <property type="match status" value="1"/>
</dbReference>
<comment type="caution">
    <text evidence="2">The sequence shown here is derived from an EMBL/GenBank/DDBJ whole genome shotgun (WGS) entry which is preliminary data.</text>
</comment>
<evidence type="ECO:0000313" key="2">
    <source>
        <dbReference type="EMBL" id="GKY89071.1"/>
    </source>
</evidence>
<keyword evidence="1" id="KW-0732">Signal</keyword>
<keyword evidence="3" id="KW-1185">Reference proteome</keyword>
<organism evidence="2 3">
    <name type="scientific">Sinisalibacter aestuarii</name>
    <dbReference type="NCBI Taxonomy" id="2949426"/>
    <lineage>
        <taxon>Bacteria</taxon>
        <taxon>Pseudomonadati</taxon>
        <taxon>Pseudomonadota</taxon>
        <taxon>Alphaproteobacteria</taxon>
        <taxon>Rhodobacterales</taxon>
        <taxon>Roseobacteraceae</taxon>
        <taxon>Sinisalibacter</taxon>
    </lineage>
</organism>
<protein>
    <recommendedName>
        <fullName evidence="4">DNA breaking-rejoining protein</fullName>
    </recommendedName>
</protein>
<dbReference type="RefSeq" id="WP_281843106.1">
    <property type="nucleotide sequence ID" value="NZ_BROH01000009.1"/>
</dbReference>
<name>A0ABQ5LVS0_9RHOB</name>
<dbReference type="EMBL" id="BROH01000009">
    <property type="protein sequence ID" value="GKY89071.1"/>
    <property type="molecule type" value="Genomic_DNA"/>
</dbReference>
<reference evidence="2" key="1">
    <citation type="journal article" date="2023" name="Int. J. Syst. Evol. Microbiol.">
        <title>Sinisalibacter aestuarii sp. nov., isolated from estuarine sediment of the Arakawa River.</title>
        <authorList>
            <person name="Arafat S.T."/>
            <person name="Hirano S."/>
            <person name="Sato A."/>
            <person name="Takeuchi K."/>
            <person name="Yasuda T."/>
            <person name="Terahara T."/>
            <person name="Hamada M."/>
            <person name="Kobayashi T."/>
        </authorList>
    </citation>
    <scope>NUCLEOTIDE SEQUENCE</scope>
    <source>
        <strain evidence="2">B-399</strain>
    </source>
</reference>
<proteinExistence type="predicted"/>
<evidence type="ECO:0000313" key="3">
    <source>
        <dbReference type="Proteomes" id="UP001144205"/>
    </source>
</evidence>
<dbReference type="Proteomes" id="UP001144205">
    <property type="component" value="Unassembled WGS sequence"/>
</dbReference>
<evidence type="ECO:0008006" key="4">
    <source>
        <dbReference type="Google" id="ProtNLM"/>
    </source>
</evidence>
<gene>
    <name evidence="2" type="ORF">STA1M1_29400</name>
</gene>
<feature type="signal peptide" evidence="1">
    <location>
        <begin position="1"/>
        <end position="22"/>
    </location>
</feature>
<feature type="chain" id="PRO_5047086838" description="DNA breaking-rejoining protein" evidence="1">
    <location>
        <begin position="23"/>
        <end position="137"/>
    </location>
</feature>